<evidence type="ECO:0000256" key="1">
    <source>
        <dbReference type="SAM" id="SignalP"/>
    </source>
</evidence>
<organism evidence="2 3">
    <name type="scientific">Rhodopirellula islandica</name>
    <dbReference type="NCBI Taxonomy" id="595434"/>
    <lineage>
        <taxon>Bacteria</taxon>
        <taxon>Pseudomonadati</taxon>
        <taxon>Planctomycetota</taxon>
        <taxon>Planctomycetia</taxon>
        <taxon>Pirellulales</taxon>
        <taxon>Pirellulaceae</taxon>
        <taxon>Rhodopirellula</taxon>
    </lineage>
</organism>
<sequence length="446" mass="47617">MTIRTFLLTLAALSFLGNSNLHAEGRTIARLFWQDHSTASLKWGDLQKSKEGYSLKEHPVEGFPELDVDDQTLVQMQIDDGLLVVGVRDEANGDIGSGWIAIESGATQEAHGDHFHWRFPEPPSVHSKLIDDGQGNPAHLYRYGQSFVMANDQRNGFTVMNAKGVRQATTPTEAGQFHEGGGGHITLAVADGKVAYSTWIHGKGENAGRVDVVGLAENKGKEYRIDCPTGVLHGATSCGGKVFFAPAEGICWVEADLEVDDAADSVHVNQLSIGADSEGNSLRTGAFATLGDKVVFTSGKADQSLLCFVDASSHEPKVQSMKMELASDQSLRTPIVGKGSGGRPIALCFAESKEAPESDQLYVVELDPDGNGDFSDAKAGEPIAVGPSQMEGHFGHHDAVFLPRGRQIAITNPGDASLWVISLTDQSVQAKFDCEGMPTSLASISD</sequence>
<keyword evidence="1" id="KW-0732">Signal</keyword>
<dbReference type="SUPFAM" id="SSF75011">
    <property type="entry name" value="3-carboxy-cis,cis-mucoante lactonizing enzyme"/>
    <property type="match status" value="1"/>
</dbReference>
<evidence type="ECO:0000313" key="3">
    <source>
        <dbReference type="Proteomes" id="UP000036367"/>
    </source>
</evidence>
<dbReference type="OrthoDB" id="208311at2"/>
<accession>A0A0J1BIT6</accession>
<dbReference type="AlphaFoldDB" id="A0A0J1BIT6"/>
<dbReference type="Proteomes" id="UP000036367">
    <property type="component" value="Unassembled WGS sequence"/>
</dbReference>
<gene>
    <name evidence="2" type="ORF">RISK_001653</name>
</gene>
<proteinExistence type="predicted"/>
<name>A0A0J1BIT6_RHOIS</name>
<dbReference type="EMBL" id="LECT01000015">
    <property type="protein sequence ID" value="KLU06442.1"/>
    <property type="molecule type" value="Genomic_DNA"/>
</dbReference>
<reference evidence="2" key="1">
    <citation type="submission" date="2015-05" db="EMBL/GenBank/DDBJ databases">
        <title>Permanent draft genome of Rhodopirellula islandicus K833.</title>
        <authorList>
            <person name="Kizina J."/>
            <person name="Richter M."/>
            <person name="Glockner F.O."/>
            <person name="Harder J."/>
        </authorList>
    </citation>
    <scope>NUCLEOTIDE SEQUENCE [LARGE SCALE GENOMIC DNA]</scope>
    <source>
        <strain evidence="2">K833</strain>
    </source>
</reference>
<evidence type="ECO:0000313" key="2">
    <source>
        <dbReference type="EMBL" id="KLU06442.1"/>
    </source>
</evidence>
<feature type="chain" id="PRO_5005248060" evidence="1">
    <location>
        <begin position="24"/>
        <end position="446"/>
    </location>
</feature>
<keyword evidence="3" id="KW-1185">Reference proteome</keyword>
<protein>
    <submittedName>
        <fullName evidence="2">Signal peptide protein</fullName>
    </submittedName>
</protein>
<dbReference type="RefSeq" id="WP_047813484.1">
    <property type="nucleotide sequence ID" value="NZ_LECT01000015.1"/>
</dbReference>
<feature type="signal peptide" evidence="1">
    <location>
        <begin position="1"/>
        <end position="23"/>
    </location>
</feature>
<dbReference type="STRING" id="595434.RISK_001653"/>
<comment type="caution">
    <text evidence="2">The sequence shown here is derived from an EMBL/GenBank/DDBJ whole genome shotgun (WGS) entry which is preliminary data.</text>
</comment>